<keyword evidence="4" id="KW-1185">Reference proteome</keyword>
<feature type="compositionally biased region" description="Basic and acidic residues" evidence="1">
    <location>
        <begin position="18"/>
        <end position="35"/>
    </location>
</feature>
<evidence type="ECO:0000256" key="1">
    <source>
        <dbReference type="SAM" id="MobiDB-lite"/>
    </source>
</evidence>
<dbReference type="InterPro" id="IPR007109">
    <property type="entry name" value="Brix"/>
</dbReference>
<dbReference type="OMA" id="AWIISNK"/>
<dbReference type="GO" id="GO:0000460">
    <property type="term" value="P:maturation of 5.8S rRNA"/>
    <property type="evidence" value="ECO:0000318"/>
    <property type="project" value="GO_Central"/>
</dbReference>
<dbReference type="GeneID" id="7446836"/>
<dbReference type="InParanoid" id="B8BQI2"/>
<dbReference type="PANTHER" id="PTHR22734">
    <property type="entry name" value="U3 SMALL NUCLEOLAR RIBONUCLEOPROTEIN PROTEIN IMP4"/>
    <property type="match status" value="1"/>
</dbReference>
<name>B8BQI2_THAPS</name>
<reference evidence="3 4" key="1">
    <citation type="journal article" date="2004" name="Science">
        <title>The genome of the diatom Thalassiosira pseudonana: ecology, evolution, and metabolism.</title>
        <authorList>
            <person name="Armbrust E.V."/>
            <person name="Berges J.A."/>
            <person name="Bowler C."/>
            <person name="Green B.R."/>
            <person name="Martinez D."/>
            <person name="Putnam N.H."/>
            <person name="Zhou S."/>
            <person name="Allen A.E."/>
            <person name="Apt K.E."/>
            <person name="Bechner M."/>
            <person name="Brzezinski M.A."/>
            <person name="Chaal B.K."/>
            <person name="Chiovitti A."/>
            <person name="Davis A.K."/>
            <person name="Demarest M.S."/>
            <person name="Detter J.C."/>
            <person name="Glavina T."/>
            <person name="Goodstein D."/>
            <person name="Hadi M.Z."/>
            <person name="Hellsten U."/>
            <person name="Hildebrand M."/>
            <person name="Jenkins B.D."/>
            <person name="Jurka J."/>
            <person name="Kapitonov V.V."/>
            <person name="Kroger N."/>
            <person name="Lau W.W."/>
            <person name="Lane T.W."/>
            <person name="Larimer F.W."/>
            <person name="Lippmeier J.C."/>
            <person name="Lucas S."/>
            <person name="Medina M."/>
            <person name="Montsant A."/>
            <person name="Obornik M."/>
            <person name="Parker M.S."/>
            <person name="Palenik B."/>
            <person name="Pazour G.J."/>
            <person name="Richardson P.M."/>
            <person name="Rynearson T.A."/>
            <person name="Saito M.A."/>
            <person name="Schwartz D.C."/>
            <person name="Thamatrakoln K."/>
            <person name="Valentin K."/>
            <person name="Vardi A."/>
            <person name="Wilkerson F.P."/>
            <person name="Rokhsar D.S."/>
        </authorList>
    </citation>
    <scope>NUCLEOTIDE SEQUENCE [LARGE SCALE GENOMIC DNA]</scope>
    <source>
        <strain evidence="3 4">CCMP1335</strain>
    </source>
</reference>
<dbReference type="HOGENOM" id="CLU_040063_1_0_1"/>
<dbReference type="GO" id="GO:0030687">
    <property type="term" value="C:preribosome, large subunit precursor"/>
    <property type="evidence" value="ECO:0000318"/>
    <property type="project" value="GO_Central"/>
</dbReference>
<feature type="domain" description="Brix" evidence="2">
    <location>
        <begin position="78"/>
        <end position="275"/>
    </location>
</feature>
<dbReference type="KEGG" id="tps:THAPSDRAFT_31465"/>
<accession>B8BQI2</accession>
<dbReference type="PROSITE" id="PS50833">
    <property type="entry name" value="BRIX"/>
    <property type="match status" value="1"/>
</dbReference>
<dbReference type="AlphaFoldDB" id="B8BQI2"/>
<gene>
    <name evidence="3" type="ORF">THAPSDRAFT_31465</name>
</gene>
<dbReference type="PANTHER" id="PTHR22734:SF3">
    <property type="entry name" value="RIBOSOME PRODUCTION FACTOR 1"/>
    <property type="match status" value="1"/>
</dbReference>
<dbReference type="GO" id="GO:0042134">
    <property type="term" value="F:rRNA primary transcript binding"/>
    <property type="evidence" value="ECO:0007669"/>
    <property type="project" value="InterPro"/>
</dbReference>
<evidence type="ECO:0000313" key="3">
    <source>
        <dbReference type="EMBL" id="EED96368.1"/>
    </source>
</evidence>
<dbReference type="Pfam" id="PF04427">
    <property type="entry name" value="Brix"/>
    <property type="match status" value="1"/>
</dbReference>
<feature type="region of interest" description="Disordered" evidence="1">
    <location>
        <begin position="16"/>
        <end position="51"/>
    </location>
</feature>
<evidence type="ECO:0000259" key="2">
    <source>
        <dbReference type="PROSITE" id="PS50833"/>
    </source>
</evidence>
<reference evidence="3 4" key="2">
    <citation type="journal article" date="2008" name="Nature">
        <title>The Phaeodactylum genome reveals the evolutionary history of diatom genomes.</title>
        <authorList>
            <person name="Bowler C."/>
            <person name="Allen A.E."/>
            <person name="Badger J.H."/>
            <person name="Grimwood J."/>
            <person name="Jabbari K."/>
            <person name="Kuo A."/>
            <person name="Maheswari U."/>
            <person name="Martens C."/>
            <person name="Maumus F."/>
            <person name="Otillar R.P."/>
            <person name="Rayko E."/>
            <person name="Salamov A."/>
            <person name="Vandepoele K."/>
            <person name="Beszteri B."/>
            <person name="Gruber A."/>
            <person name="Heijde M."/>
            <person name="Katinka M."/>
            <person name="Mock T."/>
            <person name="Valentin K."/>
            <person name="Verret F."/>
            <person name="Berges J.A."/>
            <person name="Brownlee C."/>
            <person name="Cadoret J.P."/>
            <person name="Chiovitti A."/>
            <person name="Choi C.J."/>
            <person name="Coesel S."/>
            <person name="De Martino A."/>
            <person name="Detter J.C."/>
            <person name="Durkin C."/>
            <person name="Falciatore A."/>
            <person name="Fournet J."/>
            <person name="Haruta M."/>
            <person name="Huysman M.J."/>
            <person name="Jenkins B.D."/>
            <person name="Jiroutova K."/>
            <person name="Jorgensen R.E."/>
            <person name="Joubert Y."/>
            <person name="Kaplan A."/>
            <person name="Kroger N."/>
            <person name="Kroth P.G."/>
            <person name="La Roche J."/>
            <person name="Lindquist E."/>
            <person name="Lommer M."/>
            <person name="Martin-Jezequel V."/>
            <person name="Lopez P.J."/>
            <person name="Lucas S."/>
            <person name="Mangogna M."/>
            <person name="McGinnis K."/>
            <person name="Medlin L.K."/>
            <person name="Montsant A."/>
            <person name="Oudot-Le Secq M.P."/>
            <person name="Napoli C."/>
            <person name="Obornik M."/>
            <person name="Parker M.S."/>
            <person name="Petit J.L."/>
            <person name="Porcel B.M."/>
            <person name="Poulsen N."/>
            <person name="Robison M."/>
            <person name="Rychlewski L."/>
            <person name="Rynearson T.A."/>
            <person name="Schmutz J."/>
            <person name="Shapiro H."/>
            <person name="Siaut M."/>
            <person name="Stanley M."/>
            <person name="Sussman M.R."/>
            <person name="Taylor A.R."/>
            <person name="Vardi A."/>
            <person name="von Dassow P."/>
            <person name="Vyverman W."/>
            <person name="Willis A."/>
            <person name="Wyrwicz L.S."/>
            <person name="Rokhsar D.S."/>
            <person name="Weissenbach J."/>
            <person name="Armbrust E.V."/>
            <person name="Green B.R."/>
            <person name="Van de Peer Y."/>
            <person name="Grigoriev I.V."/>
        </authorList>
    </citation>
    <scope>NUCLEOTIDE SEQUENCE [LARGE SCALE GENOMIC DNA]</scope>
    <source>
        <strain evidence="3 4">CCMP1335</strain>
    </source>
</reference>
<dbReference type="eggNOG" id="KOG2780">
    <property type="taxonomic scope" value="Eukaryota"/>
</dbReference>
<dbReference type="EMBL" id="CM000638">
    <property type="protein sequence ID" value="EED96368.1"/>
    <property type="molecule type" value="Genomic_DNA"/>
</dbReference>
<dbReference type="GO" id="GO:0000470">
    <property type="term" value="P:maturation of LSU-rRNA"/>
    <property type="evidence" value="ECO:0000318"/>
    <property type="project" value="GO_Central"/>
</dbReference>
<sequence length="299" mass="34769">MYGKYLLEKKAKKRQTRIQREKEAEALGEDAEVKKQTPRTLDNTRESEVTTVQPDDEEIIADEAEDEFAPYFSDEIRPKILLTTRPCPSGELFHFISDLMRFFPQLYYYPRKSYSVKEICTFGSNRKFTHLIVLSEKSKVCNGMLISHLRPSTAANGLGGPTAFFKVSNVIPSSDVPNNGSATNHVPELVLNGFTTRLGHRAGRFLGSLFPHNAQFQGRQVATFHNQRDFIFVRHHRYEMICCLETGKKKTKARLQELGPRFTMKMRWLQEGTFDTQFGEYEWFHKRKEMDTTRRKFHL</sequence>
<dbReference type="FunCoup" id="B8BQI2">
    <property type="interactions" value="144"/>
</dbReference>
<dbReference type="Proteomes" id="UP000001449">
    <property type="component" value="Chromosome 1"/>
</dbReference>
<dbReference type="PaxDb" id="35128-Thaps31465"/>
<dbReference type="Gene3D" id="3.40.50.10480">
    <property type="entry name" value="Probable brix-domain ribosomal biogenesis protein"/>
    <property type="match status" value="1"/>
</dbReference>
<proteinExistence type="predicted"/>
<dbReference type="RefSeq" id="XP_002286727.1">
    <property type="nucleotide sequence ID" value="XM_002286691.1"/>
</dbReference>
<dbReference type="STRING" id="35128.B8BQI2"/>
<dbReference type="SUPFAM" id="SSF52954">
    <property type="entry name" value="Class II aaRS ABD-related"/>
    <property type="match status" value="1"/>
</dbReference>
<dbReference type="SMART" id="SM00879">
    <property type="entry name" value="Brix"/>
    <property type="match status" value="1"/>
</dbReference>
<dbReference type="GO" id="GO:0005730">
    <property type="term" value="C:nucleolus"/>
    <property type="evidence" value="ECO:0000318"/>
    <property type="project" value="GO_Central"/>
</dbReference>
<evidence type="ECO:0000313" key="4">
    <source>
        <dbReference type="Proteomes" id="UP000001449"/>
    </source>
</evidence>
<organism evidence="3 4">
    <name type="scientific">Thalassiosira pseudonana</name>
    <name type="common">Marine diatom</name>
    <name type="synonym">Cyclotella nana</name>
    <dbReference type="NCBI Taxonomy" id="35128"/>
    <lineage>
        <taxon>Eukaryota</taxon>
        <taxon>Sar</taxon>
        <taxon>Stramenopiles</taxon>
        <taxon>Ochrophyta</taxon>
        <taxon>Bacillariophyta</taxon>
        <taxon>Coscinodiscophyceae</taxon>
        <taxon>Thalassiosirophycidae</taxon>
        <taxon>Thalassiosirales</taxon>
        <taxon>Thalassiosiraceae</taxon>
        <taxon>Thalassiosira</taxon>
    </lineage>
</organism>
<dbReference type="InterPro" id="IPR044281">
    <property type="entry name" value="IMP4/RPF1"/>
</dbReference>
<protein>
    <recommendedName>
        <fullName evidence="2">Brix domain-containing protein</fullName>
    </recommendedName>
</protein>